<dbReference type="InterPro" id="IPR042278">
    <property type="entry name" value="Mfa-like_1_N"/>
</dbReference>
<evidence type="ECO:0000256" key="1">
    <source>
        <dbReference type="SAM" id="SignalP"/>
    </source>
</evidence>
<feature type="chain" id="PRO_5003719956" description="Fibrobacter succinogenes major paralogous domain-containing protein" evidence="1">
    <location>
        <begin position="24"/>
        <end position="631"/>
    </location>
</feature>
<gene>
    <name evidence="3" type="ORF">HMPREF1062_06135</name>
</gene>
<dbReference type="Pfam" id="PF09603">
    <property type="entry name" value="Fib_succ_major"/>
    <property type="match status" value="1"/>
</dbReference>
<proteinExistence type="predicted"/>
<dbReference type="NCBIfam" id="TIGR02145">
    <property type="entry name" value="Fib_succ_major"/>
    <property type="match status" value="1"/>
</dbReference>
<feature type="signal peptide" evidence="1">
    <location>
        <begin position="1"/>
        <end position="23"/>
    </location>
</feature>
<dbReference type="Pfam" id="PF13149">
    <property type="entry name" value="Mfa_like_1"/>
    <property type="match status" value="1"/>
</dbReference>
<dbReference type="HOGENOM" id="CLU_417195_0_0_10"/>
<protein>
    <recommendedName>
        <fullName evidence="2">Fibrobacter succinogenes major paralogous domain-containing protein</fullName>
    </recommendedName>
</protein>
<dbReference type="PATRIC" id="fig|997874.3.peg.6310"/>
<dbReference type="RefSeq" id="WP_007219715.1">
    <property type="nucleotide sequence ID" value="NZ_JH724095.1"/>
</dbReference>
<dbReference type="EMBL" id="AGXG01000154">
    <property type="protein sequence ID" value="EIY17164.1"/>
    <property type="molecule type" value="Genomic_DNA"/>
</dbReference>
<dbReference type="Gene3D" id="2.60.40.2630">
    <property type="match status" value="1"/>
</dbReference>
<dbReference type="Proteomes" id="UP000003741">
    <property type="component" value="Unassembled WGS sequence"/>
</dbReference>
<dbReference type="CDD" id="cd13121">
    <property type="entry name" value="BF2867_like_C"/>
    <property type="match status" value="1"/>
</dbReference>
<keyword evidence="1" id="KW-0732">Signal</keyword>
<keyword evidence="4" id="KW-1185">Reference proteome</keyword>
<name>I9EB83_9BACE</name>
<dbReference type="PROSITE" id="PS51257">
    <property type="entry name" value="PROKAR_LIPOPROTEIN"/>
    <property type="match status" value="1"/>
</dbReference>
<dbReference type="AlphaFoldDB" id="I9EB83"/>
<dbReference type="OrthoDB" id="9805760at2"/>
<sequence>MNKTTIKKNRLILLSLCLIHLFAACVNKIDSETPSGTVPITFTTKVSKTNTRVTNTAFEKGDKVGLYAMLSSTSIAKERYINNLLLECGEDAKLIPEKTVFYPVGDAMLDFISYSPYQSAEIAANSSIIPVSVQSDQSNAKKRSLSDFLIATQAKIASSEKAVELKFHHKLVKFNITLTPKGDENVEALLKANPRIIATGFYNKADYDLSTEEFTIHKEEDADIIPYGTWSIKEGKLIGKEIIIIPQEINPDTQSFVMDWNGQLYTCPMPELTMTGSTQCNLDIAAMQTTSHVLTGIASSIEDWTIVEGKETDNSGKTTAIHIAALSFTQSNVYRVYNSGKPIVEICKEYLKSDDIDSQAITIYPIGVDEQSDLNNGTVLQLLDDDRDINGGQISWNTENNSFTYTQGTSGTIDKFYLDETGKVTLAKPDKSSDVNVIRYTIRDIRNGALKEHPIIKIGTQYWMRKDLCETTYRTGTPLTKRVELGTGAGYFKPDKFEIYFYNGEAILAGDLAPEGWKIPNSKDWEGLKNYTSNEASLIKAGEWQGLKEDDHVYPASNLTDFGAYPIGMWYEQAHAQVYKMTGYWTLEDNGKTIPEQTIFLTGSDEHFISNGTLVTNKTFYKALSIRCIKE</sequence>
<dbReference type="CDD" id="cd13120">
    <property type="entry name" value="BF2867_like_N"/>
    <property type="match status" value="1"/>
</dbReference>
<evidence type="ECO:0000259" key="2">
    <source>
        <dbReference type="Pfam" id="PF09603"/>
    </source>
</evidence>
<feature type="domain" description="Fibrobacter succinogenes major paralogous" evidence="2">
    <location>
        <begin position="456"/>
        <end position="630"/>
    </location>
</feature>
<comment type="caution">
    <text evidence="3">The sequence shown here is derived from an EMBL/GenBank/DDBJ whole genome shotgun (WGS) entry which is preliminary data.</text>
</comment>
<evidence type="ECO:0000313" key="3">
    <source>
        <dbReference type="EMBL" id="EIY17164.1"/>
    </source>
</evidence>
<dbReference type="Gene3D" id="2.60.40.2620">
    <property type="entry name" value="Fimbrillin-like"/>
    <property type="match status" value="1"/>
</dbReference>
<reference evidence="3 4" key="1">
    <citation type="submission" date="2012-02" db="EMBL/GenBank/DDBJ databases">
        <title>The Genome Sequence of Bacteroides cellulosilyticus CL02T12C19.</title>
        <authorList>
            <consortium name="The Broad Institute Genome Sequencing Platform"/>
            <person name="Earl A."/>
            <person name="Ward D."/>
            <person name="Feldgarden M."/>
            <person name="Gevers D."/>
            <person name="Zitomersky N.L."/>
            <person name="Coyne M.J."/>
            <person name="Comstock L.E."/>
            <person name="Young S.K."/>
            <person name="Zeng Q."/>
            <person name="Gargeya S."/>
            <person name="Fitzgerald M."/>
            <person name="Haas B."/>
            <person name="Abouelleil A."/>
            <person name="Alvarado L."/>
            <person name="Arachchi H.M."/>
            <person name="Berlin A."/>
            <person name="Chapman S.B."/>
            <person name="Gearin G."/>
            <person name="Goldberg J."/>
            <person name="Griggs A."/>
            <person name="Gujja S."/>
            <person name="Hansen M."/>
            <person name="Heiman D."/>
            <person name="Howarth C."/>
            <person name="Larimer J."/>
            <person name="Lui A."/>
            <person name="MacDonald P.J.P."/>
            <person name="McCowen C."/>
            <person name="Montmayeur A."/>
            <person name="Murphy C."/>
            <person name="Neiman D."/>
            <person name="Pearson M."/>
            <person name="Priest M."/>
            <person name="Roberts A."/>
            <person name="Saif S."/>
            <person name="Shea T."/>
            <person name="Sisk P."/>
            <person name="Stolte C."/>
            <person name="Sykes S."/>
            <person name="Wortman J."/>
            <person name="Nusbaum C."/>
            <person name="Birren B."/>
        </authorList>
    </citation>
    <scope>NUCLEOTIDE SEQUENCE [LARGE SCALE GENOMIC DNA]</scope>
    <source>
        <strain evidence="3 4">CL02T12C19</strain>
    </source>
</reference>
<accession>I9EB83</accession>
<dbReference type="InterPro" id="IPR025049">
    <property type="entry name" value="Mfa-like_1"/>
</dbReference>
<evidence type="ECO:0000313" key="4">
    <source>
        <dbReference type="Proteomes" id="UP000003741"/>
    </source>
</evidence>
<dbReference type="InterPro" id="IPR011871">
    <property type="entry name" value="Fib_succ_major"/>
</dbReference>
<organism evidence="3 4">
    <name type="scientific">Bacteroides cellulosilyticus CL02T12C19</name>
    <dbReference type="NCBI Taxonomy" id="997874"/>
    <lineage>
        <taxon>Bacteria</taxon>
        <taxon>Pseudomonadati</taxon>
        <taxon>Bacteroidota</taxon>
        <taxon>Bacteroidia</taxon>
        <taxon>Bacteroidales</taxon>
        <taxon>Bacteroidaceae</taxon>
        <taxon>Bacteroides</taxon>
    </lineage>
</organism>